<proteinExistence type="predicted"/>
<dbReference type="CDD" id="cd14687">
    <property type="entry name" value="bZIP_ATF2"/>
    <property type="match status" value="1"/>
</dbReference>
<feature type="region of interest" description="Disordered" evidence="6">
    <location>
        <begin position="1198"/>
        <end position="1246"/>
    </location>
</feature>
<feature type="compositionally biased region" description="Basic and acidic residues" evidence="6">
    <location>
        <begin position="540"/>
        <end position="550"/>
    </location>
</feature>
<feature type="compositionally biased region" description="Low complexity" evidence="6">
    <location>
        <begin position="1005"/>
        <end position="1018"/>
    </location>
</feature>
<feature type="compositionally biased region" description="Low complexity" evidence="6">
    <location>
        <begin position="224"/>
        <end position="237"/>
    </location>
</feature>
<feature type="region of interest" description="Disordered" evidence="6">
    <location>
        <begin position="602"/>
        <end position="621"/>
    </location>
</feature>
<dbReference type="Pfam" id="PF07716">
    <property type="entry name" value="bZIP_2"/>
    <property type="match status" value="1"/>
</dbReference>
<evidence type="ECO:0000256" key="4">
    <source>
        <dbReference type="ARBA" id="ARBA00023242"/>
    </source>
</evidence>
<dbReference type="GO" id="GO:0005634">
    <property type="term" value="C:nucleus"/>
    <property type="evidence" value="ECO:0007669"/>
    <property type="project" value="UniProtKB-SubCell"/>
</dbReference>
<dbReference type="STRING" id="1754191.A0A1Y1V4K0"/>
<gene>
    <name evidence="8" type="ORF">BCR36DRAFT_584774</name>
</gene>
<feature type="region of interest" description="Disordered" evidence="6">
    <location>
        <begin position="224"/>
        <end position="245"/>
    </location>
</feature>
<dbReference type="PROSITE" id="PS50217">
    <property type="entry name" value="BZIP"/>
    <property type="match status" value="1"/>
</dbReference>
<evidence type="ECO:0000259" key="7">
    <source>
        <dbReference type="PROSITE" id="PS50217"/>
    </source>
</evidence>
<dbReference type="Gene3D" id="1.20.5.170">
    <property type="match status" value="1"/>
</dbReference>
<feature type="compositionally biased region" description="Low complexity" evidence="6">
    <location>
        <begin position="1092"/>
        <end position="1120"/>
    </location>
</feature>
<feature type="compositionally biased region" description="Basic and acidic residues" evidence="6">
    <location>
        <begin position="1237"/>
        <end position="1246"/>
    </location>
</feature>
<feature type="compositionally biased region" description="Low complexity" evidence="6">
    <location>
        <begin position="148"/>
        <end position="160"/>
    </location>
</feature>
<feature type="region of interest" description="Disordered" evidence="6">
    <location>
        <begin position="1092"/>
        <end position="1121"/>
    </location>
</feature>
<dbReference type="GO" id="GO:0003700">
    <property type="term" value="F:DNA-binding transcription factor activity"/>
    <property type="evidence" value="ECO:0007669"/>
    <property type="project" value="InterPro"/>
</dbReference>
<evidence type="ECO:0000256" key="5">
    <source>
        <dbReference type="SAM" id="Coils"/>
    </source>
</evidence>
<dbReference type="InterPro" id="IPR051027">
    <property type="entry name" value="bZIP_transcription_factors"/>
</dbReference>
<feature type="coiled-coil region" evidence="5">
    <location>
        <begin position="1266"/>
        <end position="1300"/>
    </location>
</feature>
<reference evidence="8 9" key="2">
    <citation type="submission" date="2016-08" db="EMBL/GenBank/DDBJ databases">
        <title>Pervasive Adenine N6-methylation of Active Genes in Fungi.</title>
        <authorList>
            <consortium name="DOE Joint Genome Institute"/>
            <person name="Mondo S.J."/>
            <person name="Dannebaum R.O."/>
            <person name="Kuo R.C."/>
            <person name="Labutti K."/>
            <person name="Haridas S."/>
            <person name="Kuo A."/>
            <person name="Salamov A."/>
            <person name="Ahrendt S.R."/>
            <person name="Lipzen A."/>
            <person name="Sullivan W."/>
            <person name="Andreopoulos W.B."/>
            <person name="Clum A."/>
            <person name="Lindquist E."/>
            <person name="Daum C."/>
            <person name="Ramamoorthy G.K."/>
            <person name="Gryganskyi A."/>
            <person name="Culley D."/>
            <person name="Magnuson J.K."/>
            <person name="James T.Y."/>
            <person name="O'Malley M.A."/>
            <person name="Stajich J.E."/>
            <person name="Spatafora J.W."/>
            <person name="Visel A."/>
            <person name="Grigoriev I.V."/>
        </authorList>
    </citation>
    <scope>NUCLEOTIDE SEQUENCE [LARGE SCALE GENOMIC DNA]</scope>
    <source>
        <strain evidence="9">finn</strain>
    </source>
</reference>
<dbReference type="Proteomes" id="UP000193719">
    <property type="component" value="Unassembled WGS sequence"/>
</dbReference>
<dbReference type="InterPro" id="IPR004827">
    <property type="entry name" value="bZIP"/>
</dbReference>
<accession>A0A1Y1V4K0</accession>
<feature type="compositionally biased region" description="Polar residues" evidence="6">
    <location>
        <begin position="1218"/>
        <end position="1230"/>
    </location>
</feature>
<dbReference type="SUPFAM" id="SSF57959">
    <property type="entry name" value="Leucine zipper domain"/>
    <property type="match status" value="1"/>
</dbReference>
<feature type="compositionally biased region" description="Polar residues" evidence="6">
    <location>
        <begin position="134"/>
        <end position="147"/>
    </location>
</feature>
<keyword evidence="9" id="KW-1185">Reference proteome</keyword>
<dbReference type="SMART" id="SM00338">
    <property type="entry name" value="BRLZ"/>
    <property type="match status" value="1"/>
</dbReference>
<protein>
    <recommendedName>
        <fullName evidence="7">BZIP domain-containing protein</fullName>
    </recommendedName>
</protein>
<feature type="region of interest" description="Disordered" evidence="6">
    <location>
        <begin position="134"/>
        <end position="173"/>
    </location>
</feature>
<dbReference type="PANTHER" id="PTHR19304">
    <property type="entry name" value="CYCLIC-AMP RESPONSE ELEMENT BINDING PROTEIN"/>
    <property type="match status" value="1"/>
</dbReference>
<dbReference type="EMBL" id="MCFH01000031">
    <property type="protein sequence ID" value="ORX47257.1"/>
    <property type="molecule type" value="Genomic_DNA"/>
</dbReference>
<feature type="region of interest" description="Disordered" evidence="6">
    <location>
        <begin position="526"/>
        <end position="561"/>
    </location>
</feature>
<evidence type="ECO:0000313" key="8">
    <source>
        <dbReference type="EMBL" id="ORX47257.1"/>
    </source>
</evidence>
<reference evidence="8 9" key="1">
    <citation type="submission" date="2016-08" db="EMBL/GenBank/DDBJ databases">
        <title>Genomes of anaerobic fungi encode conserved fungal cellulosomes for biomass hydrolysis.</title>
        <authorList>
            <consortium name="DOE Joint Genome Institute"/>
            <person name="Haitjema C.H."/>
            <person name="Gilmore S.P."/>
            <person name="Henske J.K."/>
            <person name="Solomon K.V."/>
            <person name="De Groot R."/>
            <person name="Kuo A."/>
            <person name="Mondo S.J."/>
            <person name="Salamov A.A."/>
            <person name="Labutti K."/>
            <person name="Zhao Z."/>
            <person name="Chiniquy J."/>
            <person name="Barry K."/>
            <person name="Brewer H.M."/>
            <person name="Purvine S.O."/>
            <person name="Wright A.T."/>
            <person name="Boxma B."/>
            <person name="Van Alen T."/>
            <person name="Hackstein J.H."/>
            <person name="Baker S.E."/>
            <person name="Grigoriev I.V."/>
            <person name="O'Malley M.A."/>
        </authorList>
    </citation>
    <scope>NUCLEOTIDE SEQUENCE [LARGE SCALE GENOMIC DNA]</scope>
    <source>
        <strain evidence="9">finn</strain>
    </source>
</reference>
<sequence length="1334" mass="144836">MSSQMSMDIKQNYQSIYSNFMSLFNMDPSVSNSLNKNNKIPPSTAENNSLQQYLSLLNSISLPGDKAVNSKSNHDTTEATKNSENKPLENNNAKSTLKKSNSGVDLVFSSSDTMSKLMTDLETTKKEILSLKNETSNALPNGNKVSTSAKKISPSSTLSSSKRKKSTTSIENSNTINSTIAPATNATSLSKANTAAESAPSVLPNLQNPLSLLTALQFPMLSNSTSTTTNVTPSTTVNDKKATPVNILPNPTLPATSTTSVLPNLNALTSLLSSATGMPVLPNTTTGTTTPALPLLPSTSTLPLLQPNLADNSTPSVLPNLFNTNGLTSLPGLSALQTNTMTSNLGLPGFPTNNTSNLPPIQPNLINSTNLPLLNSNFLSSTLPAFPSNTNSSASTLPPLQPNLSKLTTPLPPLINPLFNSLLPQASLLSKLPALTPSNLSEQILQAQAQLNLLLQQQSGNLSLFMLPSQNQFNPLALLMNMIQQQNASALNPLQNTNLIQQQIQQLLLMQSLTLLQQQQQQQQQQQSKNEAASNNSKEAISKNKIDNKTTESNSNSKVDKDTKKTTITVDLTIDNTPEITIESLKEGHPSKSEANLISTMEIEVDKGGKEKDESNDKTIKEGKNAVNVDQQMMKIVLSPPKDQDQSHDATTLPMNNERVADLNKILTNTLSSTTEKLKNETNSNSCIPSPRLEKIHEENDLFNKLTKEIGVINNKFLIAPPSPAPSSSSVNENSEVPENNPGFDLLLAPNAIQSVTTTVTITENSTSKVEKTKNNEVEIVNKKDTQNQDDITTSMDVDYLNNLVLKESSKTCQSPKEICKNAKEMQSSNLAIDLKCESRLDTPISLHSLDSHGNTPMSVNSLDESCMNVDTPISLDSINLKQDSSKPASSLNPSDLKNESDVQVDLPSVINISRIKQEKNEEAKDKQECQSKVSGINEVKNAVKEKIEENATLLKSKEKGVLQASDGKDPMEDEIKDIREKIKIEIEDEKKGQSQNKEEEKISTVKTTETSTSVNKTQNPFILPQGSAAAPGKNLPSLFLPNLLVPPIPNPMNSLNILMPNLKPDLLSNPLAPNLSNDLLVSSLNALNNSTTSLPNAPSTSKTPESSLSTSSTTPAKKPFVPLATPLTSSLINPTSATNYTQSLLLGQNKAPINPLQNIFANSLGDLTNFKAPIFPLNMNLLVPKLNTTIKKPIKRRISQTSSESEFSDEKNDMEGLTSTSPTVNNINGGSRKRGKYETDEKKRNVLERNRQAALKCRQKKKQWLISLQKQIDTYTAENETLQNQAILLQEEILTLKALLLTHKPCSINKNNDIINPIPTASTPMNDLTNTYL</sequence>
<evidence type="ECO:0000256" key="2">
    <source>
        <dbReference type="ARBA" id="ARBA00023015"/>
    </source>
</evidence>
<feature type="compositionally biased region" description="Polar residues" evidence="6">
    <location>
        <begin position="88"/>
        <end position="99"/>
    </location>
</feature>
<feature type="compositionally biased region" description="Polar residues" evidence="6">
    <location>
        <begin position="879"/>
        <end position="896"/>
    </location>
</feature>
<keyword evidence="4" id="KW-0539">Nucleus</keyword>
<feature type="compositionally biased region" description="Polar residues" evidence="6">
    <location>
        <begin position="529"/>
        <end position="539"/>
    </location>
</feature>
<feature type="region of interest" description="Disordered" evidence="6">
    <location>
        <begin position="879"/>
        <end position="904"/>
    </location>
</feature>
<dbReference type="InterPro" id="IPR046347">
    <property type="entry name" value="bZIP_sf"/>
</dbReference>
<feature type="compositionally biased region" description="Basic and acidic residues" evidence="6">
    <location>
        <begin position="72"/>
        <end position="87"/>
    </location>
</feature>
<feature type="compositionally biased region" description="Basic and acidic residues" evidence="6">
    <location>
        <begin position="988"/>
        <end position="1004"/>
    </location>
</feature>
<feature type="domain" description="BZIP" evidence="7">
    <location>
        <begin position="1241"/>
        <end position="1304"/>
    </location>
</feature>
<keyword evidence="2" id="KW-0805">Transcription regulation</keyword>
<feature type="region of interest" description="Disordered" evidence="6">
    <location>
        <begin position="65"/>
        <end position="99"/>
    </location>
</feature>
<keyword evidence="3" id="KW-0804">Transcription</keyword>
<comment type="caution">
    <text evidence="8">The sequence shown here is derived from an EMBL/GenBank/DDBJ whole genome shotgun (WGS) entry which is preliminary data.</text>
</comment>
<feature type="compositionally biased region" description="Basic and acidic residues" evidence="6">
    <location>
        <begin position="604"/>
        <end position="621"/>
    </location>
</feature>
<evidence type="ECO:0000256" key="3">
    <source>
        <dbReference type="ARBA" id="ARBA00023163"/>
    </source>
</evidence>
<evidence type="ECO:0000256" key="1">
    <source>
        <dbReference type="ARBA" id="ARBA00004123"/>
    </source>
</evidence>
<feature type="region of interest" description="Disordered" evidence="6">
    <location>
        <begin position="988"/>
        <end position="1019"/>
    </location>
</feature>
<evidence type="ECO:0000256" key="6">
    <source>
        <dbReference type="SAM" id="MobiDB-lite"/>
    </source>
</evidence>
<comment type="subcellular location">
    <subcellularLocation>
        <location evidence="1">Nucleus</location>
    </subcellularLocation>
</comment>
<organism evidence="8 9">
    <name type="scientific">Piromyces finnis</name>
    <dbReference type="NCBI Taxonomy" id="1754191"/>
    <lineage>
        <taxon>Eukaryota</taxon>
        <taxon>Fungi</taxon>
        <taxon>Fungi incertae sedis</taxon>
        <taxon>Chytridiomycota</taxon>
        <taxon>Chytridiomycota incertae sedis</taxon>
        <taxon>Neocallimastigomycetes</taxon>
        <taxon>Neocallimastigales</taxon>
        <taxon>Neocallimastigaceae</taxon>
        <taxon>Piromyces</taxon>
    </lineage>
</organism>
<dbReference type="OrthoDB" id="295274at2759"/>
<keyword evidence="5" id="KW-0175">Coiled coil</keyword>
<evidence type="ECO:0000313" key="9">
    <source>
        <dbReference type="Proteomes" id="UP000193719"/>
    </source>
</evidence>
<name>A0A1Y1V4K0_9FUNG</name>